<dbReference type="InterPro" id="IPR014710">
    <property type="entry name" value="RmlC-like_jellyroll"/>
</dbReference>
<comment type="cofactor">
    <cofactor evidence="2">
        <name>Fe cation</name>
        <dbReference type="ChEBI" id="CHEBI:24875"/>
    </cofactor>
    <text evidence="2">Binds 1 Fe cation per subunit.</text>
</comment>
<feature type="binding site" evidence="2">
    <location>
        <position position="105"/>
    </location>
    <ligand>
        <name>Fe cation</name>
        <dbReference type="ChEBI" id="CHEBI:24875"/>
    </ligand>
</feature>
<dbReference type="PANTHER" id="PTHR13903:SF8">
    <property type="entry name" value="PIRIN"/>
    <property type="match status" value="1"/>
</dbReference>
<dbReference type="PIRSF" id="PIRSF006232">
    <property type="entry name" value="Pirin"/>
    <property type="match status" value="1"/>
</dbReference>
<feature type="domain" description="Pirin C-terminal" evidence="5">
    <location>
        <begin position="175"/>
        <end position="274"/>
    </location>
</feature>
<dbReference type="EMBL" id="QFXE01000005">
    <property type="protein sequence ID" value="RDH87944.1"/>
    <property type="molecule type" value="Genomic_DNA"/>
</dbReference>
<reference evidence="6 7" key="1">
    <citation type="journal article" date="2018" name="ISME J.">
        <title>Endosymbiont genomes yield clues of tubeworm success.</title>
        <authorList>
            <person name="Li Y."/>
            <person name="Liles M.R."/>
            <person name="Halanych K.M."/>
        </authorList>
    </citation>
    <scope>NUCLEOTIDE SEQUENCE [LARGE SCALE GENOMIC DNA]</scope>
    <source>
        <strain evidence="6">A1462</strain>
    </source>
</reference>
<evidence type="ECO:0000313" key="6">
    <source>
        <dbReference type="EMBL" id="RDH87944.1"/>
    </source>
</evidence>
<name>A0A370DU08_9GAMM</name>
<evidence type="ECO:0000256" key="3">
    <source>
        <dbReference type="RuleBase" id="RU003457"/>
    </source>
</evidence>
<evidence type="ECO:0000313" key="7">
    <source>
        <dbReference type="Proteomes" id="UP000254771"/>
    </source>
</evidence>
<dbReference type="CDD" id="cd02247">
    <property type="entry name" value="cupin_pirin_C"/>
    <property type="match status" value="1"/>
</dbReference>
<feature type="binding site" evidence="2">
    <location>
        <position position="61"/>
    </location>
    <ligand>
        <name>Fe cation</name>
        <dbReference type="ChEBI" id="CHEBI:24875"/>
    </ligand>
</feature>
<dbReference type="InterPro" id="IPR008778">
    <property type="entry name" value="Pirin_C_dom"/>
</dbReference>
<proteinExistence type="inferred from homology"/>
<feature type="domain" description="Pirin N-terminal" evidence="4">
    <location>
        <begin position="22"/>
        <end position="121"/>
    </location>
</feature>
<dbReference type="PANTHER" id="PTHR13903">
    <property type="entry name" value="PIRIN-RELATED"/>
    <property type="match status" value="1"/>
</dbReference>
<feature type="binding site" evidence="2">
    <location>
        <position position="103"/>
    </location>
    <ligand>
        <name>Fe cation</name>
        <dbReference type="ChEBI" id="CHEBI:24875"/>
    </ligand>
</feature>
<dbReference type="InterPro" id="IPR012093">
    <property type="entry name" value="Pirin"/>
</dbReference>
<dbReference type="InterPro" id="IPR011051">
    <property type="entry name" value="RmlC_Cupin_sf"/>
</dbReference>
<dbReference type="Pfam" id="PF02678">
    <property type="entry name" value="Pirin"/>
    <property type="match status" value="1"/>
</dbReference>
<sequence length="289" mass="31885">MTNRKIIQIVPALEVDEGAGVSVFRSIGTPARRNLDPFLMLDQFNTDDPDDYIAGFPDHPHRGFNTFTYMLDGHMRHGDSMGNRGDLGPGGAQWMKAGSGVIHSEMPQQESGRMRGFQLWINLSAEQKMTAPEYQEVSQKVIPEIEIDGVVIRIVAGEIDGQRGPVIDPVTQFQYLDVSMPKGGSFDHILSDVYTAFIYMIEGGVSVADTDLQEQQLGVLGTGEQLSVKVGNESARFLLVAGKPIGEPIVQYGPFVMNSRDEIEQALEDYRLGQLVQTKAEMTNYEGNT</sequence>
<evidence type="ECO:0000259" key="5">
    <source>
        <dbReference type="Pfam" id="PF05726"/>
    </source>
</evidence>
<keyword evidence="2" id="KW-0479">Metal-binding</keyword>
<dbReference type="Proteomes" id="UP000254771">
    <property type="component" value="Unassembled WGS sequence"/>
</dbReference>
<feature type="binding site" evidence="2">
    <location>
        <position position="59"/>
    </location>
    <ligand>
        <name>Fe cation</name>
        <dbReference type="ChEBI" id="CHEBI:24875"/>
    </ligand>
</feature>
<evidence type="ECO:0000259" key="4">
    <source>
        <dbReference type="Pfam" id="PF02678"/>
    </source>
</evidence>
<dbReference type="GO" id="GO:0046872">
    <property type="term" value="F:metal ion binding"/>
    <property type="evidence" value="ECO:0007669"/>
    <property type="project" value="UniProtKB-KW"/>
</dbReference>
<dbReference type="CDD" id="cd02909">
    <property type="entry name" value="cupin_pirin_N"/>
    <property type="match status" value="1"/>
</dbReference>
<keyword evidence="7" id="KW-1185">Reference proteome</keyword>
<dbReference type="Gene3D" id="2.60.120.10">
    <property type="entry name" value="Jelly Rolls"/>
    <property type="match status" value="2"/>
</dbReference>
<evidence type="ECO:0000256" key="2">
    <source>
        <dbReference type="PIRSR" id="PIRSR006232-1"/>
    </source>
</evidence>
<dbReference type="InterPro" id="IPR003829">
    <property type="entry name" value="Pirin_N_dom"/>
</dbReference>
<comment type="caution">
    <text evidence="6">The sequence shown here is derived from an EMBL/GenBank/DDBJ whole genome shotgun (WGS) entry which is preliminary data.</text>
</comment>
<keyword evidence="2" id="KW-0408">Iron</keyword>
<evidence type="ECO:0000256" key="1">
    <source>
        <dbReference type="ARBA" id="ARBA00008416"/>
    </source>
</evidence>
<protein>
    <recommendedName>
        <fullName evidence="8">Quercetin 2,3-dioxygenase</fullName>
    </recommendedName>
</protein>
<evidence type="ECO:0008006" key="8">
    <source>
        <dbReference type="Google" id="ProtNLM"/>
    </source>
</evidence>
<dbReference type="SUPFAM" id="SSF51182">
    <property type="entry name" value="RmlC-like cupins"/>
    <property type="match status" value="1"/>
</dbReference>
<comment type="similarity">
    <text evidence="1 3">Belongs to the pirin family.</text>
</comment>
<dbReference type="Pfam" id="PF05726">
    <property type="entry name" value="Pirin_C"/>
    <property type="match status" value="1"/>
</dbReference>
<organism evidence="6 7">
    <name type="scientific">endosymbiont of Escarpia spicata</name>
    <dbReference type="NCBI Taxonomy" id="2200908"/>
    <lineage>
        <taxon>Bacteria</taxon>
        <taxon>Pseudomonadati</taxon>
        <taxon>Pseudomonadota</taxon>
        <taxon>Gammaproteobacteria</taxon>
        <taxon>sulfur-oxidizing symbionts</taxon>
    </lineage>
</organism>
<accession>A0A370DU08</accession>
<dbReference type="AlphaFoldDB" id="A0A370DU08"/>
<gene>
    <name evidence="6" type="ORF">DIZ78_03600</name>
</gene>